<keyword evidence="2" id="KW-1185">Reference proteome</keyword>
<dbReference type="EMBL" id="CM041545">
    <property type="protein sequence ID" value="KAI3361978.1"/>
    <property type="molecule type" value="Genomic_DNA"/>
</dbReference>
<accession>A0ACB8W3E9</accession>
<comment type="caution">
    <text evidence="1">The sequence shown here is derived from an EMBL/GenBank/DDBJ whole genome shotgun (WGS) entry which is preliminary data.</text>
</comment>
<protein>
    <submittedName>
        <fullName evidence="1">Uncharacterized protein</fullName>
    </submittedName>
</protein>
<proteinExistence type="predicted"/>
<reference evidence="1" key="1">
    <citation type="submission" date="2022-04" db="EMBL/GenBank/DDBJ databases">
        <title>Jade perch genome.</title>
        <authorList>
            <person name="Chao B."/>
        </authorList>
    </citation>
    <scope>NUCLEOTIDE SEQUENCE</scope>
    <source>
        <strain evidence="1">CB-2022</strain>
    </source>
</reference>
<name>A0ACB8W3E9_9TELE</name>
<dbReference type="Proteomes" id="UP000831701">
    <property type="component" value="Chromosome 15"/>
</dbReference>
<gene>
    <name evidence="1" type="ORF">L3Q82_012329</name>
</gene>
<feature type="non-terminal residue" evidence="1">
    <location>
        <position position="2160"/>
    </location>
</feature>
<organism evidence="1 2">
    <name type="scientific">Scortum barcoo</name>
    <name type="common">barcoo grunter</name>
    <dbReference type="NCBI Taxonomy" id="214431"/>
    <lineage>
        <taxon>Eukaryota</taxon>
        <taxon>Metazoa</taxon>
        <taxon>Chordata</taxon>
        <taxon>Craniata</taxon>
        <taxon>Vertebrata</taxon>
        <taxon>Euteleostomi</taxon>
        <taxon>Actinopterygii</taxon>
        <taxon>Neopterygii</taxon>
        <taxon>Teleostei</taxon>
        <taxon>Neoteleostei</taxon>
        <taxon>Acanthomorphata</taxon>
        <taxon>Eupercaria</taxon>
        <taxon>Centrarchiformes</taxon>
        <taxon>Terapontoidei</taxon>
        <taxon>Terapontidae</taxon>
        <taxon>Scortum</taxon>
    </lineage>
</organism>
<evidence type="ECO:0000313" key="1">
    <source>
        <dbReference type="EMBL" id="KAI3361978.1"/>
    </source>
</evidence>
<feature type="non-terminal residue" evidence="1">
    <location>
        <position position="1"/>
    </location>
</feature>
<evidence type="ECO:0000313" key="2">
    <source>
        <dbReference type="Proteomes" id="UP000831701"/>
    </source>
</evidence>
<sequence>VVSRAWRRYQETGQYIRRCGGDRRRATTQQQDRYLLLCARRNRRSTARALQNDLQQATNVHVSAQTPNTVQDVWHLPENTKIGQIRHWRPVLFTDESRFTLSTCDRRDRVWRRRGERSAACNILQHDRFGSGSVMVWGGISLGGRTALHVLARGSLTAIRYRDEILRPLVRPYAGAVGPGFLLMQDNARPHVAGVCQQFLQDEGIDAMDWPARSPDLNPIEHIWDIMSRSIHQRHVAPQTVQELADALVQVWEEIPQETIRHLIRSMPRRKKTKNLSLSRWVFFFFPLDAPCRLAGGVVACGWRRGRGSGVWHRSERGASPPMKSTEILQVKKSETQRFVYIGSVLAARPVNLLDSRSVMGDLGWVAYPKNGWEEIGEVDEDYAPIHTYQVCRVMEQNQNNWLHTNWILTEGAQRVFIELKFTLRDCNSLPGGVGTCKETFNMYYYETDGDEDEDDMENGEMRDGTGITEEEDRAMKESRYIKVDTIAADESFTELDLGDRVMKLNTEVRALGPLTRKGFFLAFQDLGACIALVSVRVFYKRCPFLVKSLAEFPDTIPGSEASQLVEVVGHCVNNSLPLYEPPRMHCSTEGEWLVPIGKCVCQPGFEEINGSCQVCKVGFYRSLLESLACSKCPPHSVARQTGATACSCEDGYYKIDSDPPNMACTRPPSAPRNAISNVNETSVFLEWSVPMETGGRKDVRYNILCRRVLPDGRGLEECGPNVRFLPRRVGLSNTSVMVADLQSHTNYSFLLEAVNGVSELAKDHSKQYVSLNVTTNQAGMLRQICHNCQYLLFLANHSLPMSSPISTTAVPFFPPSVFKLVLNFPAEIITATDQPVWRIPAANITSQPLSHGTKRCRIVQEATSVDQNASLAPSPVSVVRKGITGKSSIALSWAEPDRPNGIILEYEIKYFEKEQDSSYTIIKSKETEMVVEGLKPSSVYIFQVRARTSAGYGIVAFSRRFEFQTSPYLTATSERAQASIVAVSITLGLVLLAVVAGFLLSGRSPAQPPCVGVHPGGPTRGSLPCAFGSGDRGSCCCLCIRAKWANSSTEYPAFLESLGGVLDSAPTGDSIVLLGDFNAHVGSDSDTWRGVIGRNGLPDLNPSGVLLLDFCASHGLSITNTMFEHKGVHQCTWHQDTLGRRSMIDFVDFVVVSSDLRPYVLDTRVKRGAELSTDHHLVVSWIRWQREEIPREAGDIESEWTMFSASIVDAAVRSCGRKVSGACRGGNPRTRWWTPELTWVPAGQASRSPDGPGGKNFRVWEEFGEAMEEDYRSASKRFWQTVRRLSLRRGKQYSANTVYSAGGELLTSTGDIVGRWKKYFEDLLNPTDLPSSEEAEAGDSEVDSSITQAEVTEVVRKLPLWQGAGVDEIRPEYLKSLDVVGLSWLTRLCNIAWRLGTVPLEWQTRASPGKVYARVLERRIRPIVDPRIQEEQCGFRPGRGTLDQLYTLRRVLEGLWEFAQPVHMCFVDLEKAFDRVPQVVFCGECSVRAGRESGLGTTGFHLCFLRMMLSCWLHQARTFSVCWSGLQPGVKCEAAGMRISTSKSEAMVLDRKRVACPLRVGGEVLPQVEEFKYLGVLFTSEGKMEREIDRRIDWCSVPSSYARSVYRTVVVKKELSRKAKLSIYRSIYVPTLTYGHELWVMTERTRSRIQAAEMSFLRRVAGRSLRDRVRSSVTREELGVEPLLLHIERSQLRWLGHLFRMPPGRLPREVFQACPTGRRPRGRPRTRWRDYVSQLAWERLGVPPEELEEVSGFLQVRCGMTLIGMCLCLLPHRRCGYSKAKQDPEEEKMHFHNGHIKFPGVRTYIDPLTYEDPNQAVHEFAQEIDVSFISIERIIGAGEFGEVCSGPLRLPGKREIQVAIKTLKAGYTEQQRRDFLWEASIMGQFNHPNIIHLEGVVTKSKPVMIITEYMENGSLDTFLKKNDGQFTVIQLVGMLRGIASGMRYLSDMGYVHRDLAARNILVNSNLVCKVSDFGLSRVLEDDPEAAYTTRGGKIPIRWTAPEAIAYRKFTSASDVWSYGIVMWEVMSYGERPYWEMSNQDVIKAVEESYRLPGPMDCPEALYHLMMDCWQRERSNRPKFDEIVCLLDKLIRNPSSLKKLVNSSHRVSNLLVEHASVEGDCSTRSQTVGEWLDSIKMGRYTELFMEGGYSSLETVTQMTS</sequence>